<protein>
    <submittedName>
        <fullName evidence="1">Uncharacterized protein</fullName>
    </submittedName>
</protein>
<proteinExistence type="predicted"/>
<sequence>MPTKPATDEQIMARLKRDNEIYNDGCEQIGARDDWIEKALPSLRGTRDACLRYAWNAVDGEAEEKHRNDAKRLSALIVEGEAILGVPTQAQPEEEGP</sequence>
<gene>
    <name evidence="1" type="ORF">LCGC14_2118590</name>
</gene>
<evidence type="ECO:0000313" key="1">
    <source>
        <dbReference type="EMBL" id="KKL69075.1"/>
    </source>
</evidence>
<name>A0A0F9GI16_9ZZZZ</name>
<organism evidence="1">
    <name type="scientific">marine sediment metagenome</name>
    <dbReference type="NCBI Taxonomy" id="412755"/>
    <lineage>
        <taxon>unclassified sequences</taxon>
        <taxon>metagenomes</taxon>
        <taxon>ecological metagenomes</taxon>
    </lineage>
</organism>
<reference evidence="1" key="1">
    <citation type="journal article" date="2015" name="Nature">
        <title>Complex archaea that bridge the gap between prokaryotes and eukaryotes.</title>
        <authorList>
            <person name="Spang A."/>
            <person name="Saw J.H."/>
            <person name="Jorgensen S.L."/>
            <person name="Zaremba-Niedzwiedzka K."/>
            <person name="Martijn J."/>
            <person name="Lind A.E."/>
            <person name="van Eijk R."/>
            <person name="Schleper C."/>
            <person name="Guy L."/>
            <person name="Ettema T.J."/>
        </authorList>
    </citation>
    <scope>NUCLEOTIDE SEQUENCE</scope>
</reference>
<accession>A0A0F9GI16</accession>
<dbReference type="AlphaFoldDB" id="A0A0F9GI16"/>
<comment type="caution">
    <text evidence="1">The sequence shown here is derived from an EMBL/GenBank/DDBJ whole genome shotgun (WGS) entry which is preliminary data.</text>
</comment>
<dbReference type="EMBL" id="LAZR01026331">
    <property type="protein sequence ID" value="KKL69075.1"/>
    <property type="molecule type" value="Genomic_DNA"/>
</dbReference>